<evidence type="ECO:0000313" key="1">
    <source>
        <dbReference type="EMBL" id="MEO3714452.1"/>
    </source>
</evidence>
<reference evidence="1 2" key="1">
    <citation type="submission" date="2024-05" db="EMBL/GenBank/DDBJ databases">
        <title>Roseateles sp. 2.12 16S ribosomal RNA gene Genome sequencing and assembly.</title>
        <authorList>
            <person name="Woo H."/>
        </authorList>
    </citation>
    <scope>NUCLEOTIDE SEQUENCE [LARGE SCALE GENOMIC DNA]</scope>
    <source>
        <strain evidence="1 2">2.12</strain>
    </source>
</reference>
<dbReference type="SUPFAM" id="SSF158682">
    <property type="entry name" value="TerB-like"/>
    <property type="match status" value="1"/>
</dbReference>
<dbReference type="RefSeq" id="WP_347611546.1">
    <property type="nucleotide sequence ID" value="NZ_JBDPZC010000008.1"/>
</dbReference>
<dbReference type="InterPro" id="IPR029024">
    <property type="entry name" value="TerB-like"/>
</dbReference>
<sequence>MRNYPCNSPEAAARLVALVLIADGHVSRVELDALEAMQVEQTLGLAPGGFAEVVRHTCEDLMLGASGQASLVCQVDEQTLDLLLDEVTDPALQQCTLLLAAAVAVADRHMADAESVVLEAAHRRWHQTHVQSLCTGPLMQGLPPAPVTLPAP</sequence>
<comment type="caution">
    <text evidence="1">The sequence shown here is derived from an EMBL/GenBank/DDBJ whole genome shotgun (WGS) entry which is preliminary data.</text>
</comment>
<proteinExistence type="predicted"/>
<keyword evidence="2" id="KW-1185">Reference proteome</keyword>
<dbReference type="Proteomes" id="UP001462640">
    <property type="component" value="Unassembled WGS sequence"/>
</dbReference>
<protein>
    <submittedName>
        <fullName evidence="1">TerB family tellurite resistance protein</fullName>
    </submittedName>
</protein>
<gene>
    <name evidence="1" type="ORF">ABDJ40_16925</name>
</gene>
<name>A0ABV0GHG3_9BURK</name>
<dbReference type="Gene3D" id="1.10.3680.10">
    <property type="entry name" value="TerB-like"/>
    <property type="match status" value="1"/>
</dbReference>
<dbReference type="EMBL" id="JBDPZC010000008">
    <property type="protein sequence ID" value="MEO3714452.1"/>
    <property type="molecule type" value="Genomic_DNA"/>
</dbReference>
<organism evidence="1 2">
    <name type="scientific">Roseateles flavus</name>
    <dbReference type="NCBI Taxonomy" id="3149041"/>
    <lineage>
        <taxon>Bacteria</taxon>
        <taxon>Pseudomonadati</taxon>
        <taxon>Pseudomonadota</taxon>
        <taxon>Betaproteobacteria</taxon>
        <taxon>Burkholderiales</taxon>
        <taxon>Sphaerotilaceae</taxon>
        <taxon>Roseateles</taxon>
    </lineage>
</organism>
<evidence type="ECO:0000313" key="2">
    <source>
        <dbReference type="Proteomes" id="UP001462640"/>
    </source>
</evidence>
<accession>A0ABV0GHG3</accession>